<feature type="compositionally biased region" description="Polar residues" evidence="9">
    <location>
        <begin position="1"/>
        <end position="27"/>
    </location>
</feature>
<dbReference type="AlphaFoldDB" id="A0AA88W3D8"/>
<evidence type="ECO:0000256" key="4">
    <source>
        <dbReference type="ARBA" id="ARBA00022723"/>
    </source>
</evidence>
<dbReference type="InterPro" id="IPR001841">
    <property type="entry name" value="Znf_RING"/>
</dbReference>
<comment type="catalytic activity">
    <reaction evidence="1">
        <text>S-ubiquitinyl-[E2 ubiquitin-conjugating enzyme]-L-cysteine + [acceptor protein]-L-lysine = [E2 ubiquitin-conjugating enzyme]-L-cysteine + N(6)-ubiquitinyl-[acceptor protein]-L-lysine.</text>
        <dbReference type="EC" id="2.3.2.27"/>
    </reaction>
</comment>
<evidence type="ECO:0000256" key="5">
    <source>
        <dbReference type="ARBA" id="ARBA00022771"/>
    </source>
</evidence>
<feature type="domain" description="RING-type" evidence="10">
    <location>
        <begin position="202"/>
        <end position="243"/>
    </location>
</feature>
<reference evidence="11" key="1">
    <citation type="submission" date="2022-12" db="EMBL/GenBank/DDBJ databases">
        <title>Draft genome assemblies for two species of Escallonia (Escalloniales).</title>
        <authorList>
            <person name="Chanderbali A."/>
            <person name="Dervinis C."/>
            <person name="Anghel I."/>
            <person name="Soltis D."/>
            <person name="Soltis P."/>
            <person name="Zapata F."/>
        </authorList>
    </citation>
    <scope>NUCLEOTIDE SEQUENCE</scope>
    <source>
        <strain evidence="11">UCBG64.0493</strain>
        <tissue evidence="11">Leaf</tissue>
    </source>
</reference>
<name>A0AA88W3D8_9ASTE</name>
<dbReference type="Gene3D" id="3.30.40.10">
    <property type="entry name" value="Zinc/RING finger domain, C3HC4 (zinc finger)"/>
    <property type="match status" value="1"/>
</dbReference>
<evidence type="ECO:0000259" key="10">
    <source>
        <dbReference type="PROSITE" id="PS50089"/>
    </source>
</evidence>
<organism evidence="11 12">
    <name type="scientific">Escallonia herrerae</name>
    <dbReference type="NCBI Taxonomy" id="1293975"/>
    <lineage>
        <taxon>Eukaryota</taxon>
        <taxon>Viridiplantae</taxon>
        <taxon>Streptophyta</taxon>
        <taxon>Embryophyta</taxon>
        <taxon>Tracheophyta</taxon>
        <taxon>Spermatophyta</taxon>
        <taxon>Magnoliopsida</taxon>
        <taxon>eudicotyledons</taxon>
        <taxon>Gunneridae</taxon>
        <taxon>Pentapetalae</taxon>
        <taxon>asterids</taxon>
        <taxon>campanulids</taxon>
        <taxon>Escalloniales</taxon>
        <taxon>Escalloniaceae</taxon>
        <taxon>Escallonia</taxon>
    </lineage>
</organism>
<keyword evidence="5 8" id="KW-0863">Zinc-finger</keyword>
<dbReference type="PANTHER" id="PTHR22937:SF222">
    <property type="entry name" value="RING-TYPE E3 UBIQUITIN TRANSFERASE"/>
    <property type="match status" value="1"/>
</dbReference>
<dbReference type="EC" id="2.3.2.27" evidence="2"/>
<dbReference type="InterPro" id="IPR013083">
    <property type="entry name" value="Znf_RING/FYVE/PHD"/>
</dbReference>
<keyword evidence="6" id="KW-0833">Ubl conjugation pathway</keyword>
<dbReference type="GO" id="GO:0061630">
    <property type="term" value="F:ubiquitin protein ligase activity"/>
    <property type="evidence" value="ECO:0007669"/>
    <property type="project" value="UniProtKB-EC"/>
</dbReference>
<dbReference type="SUPFAM" id="SSF57850">
    <property type="entry name" value="RING/U-box"/>
    <property type="match status" value="1"/>
</dbReference>
<accession>A0AA88W3D8</accession>
<keyword evidence="12" id="KW-1185">Reference proteome</keyword>
<dbReference type="GO" id="GO:0008270">
    <property type="term" value="F:zinc ion binding"/>
    <property type="evidence" value="ECO:0007669"/>
    <property type="project" value="UniProtKB-KW"/>
</dbReference>
<keyword evidence="3" id="KW-0808">Transferase</keyword>
<keyword evidence="7" id="KW-0862">Zinc</keyword>
<keyword evidence="4" id="KW-0479">Metal-binding</keyword>
<evidence type="ECO:0000256" key="1">
    <source>
        <dbReference type="ARBA" id="ARBA00000900"/>
    </source>
</evidence>
<evidence type="ECO:0000313" key="11">
    <source>
        <dbReference type="EMBL" id="KAK3018574.1"/>
    </source>
</evidence>
<dbReference type="InterPro" id="IPR045191">
    <property type="entry name" value="MBR1/2-like"/>
</dbReference>
<dbReference type="PROSITE" id="PS50089">
    <property type="entry name" value="ZF_RING_2"/>
    <property type="match status" value="1"/>
</dbReference>
<protein>
    <recommendedName>
        <fullName evidence="2">RING-type E3 ubiquitin transferase</fullName>
        <ecNumber evidence="2">2.3.2.27</ecNumber>
    </recommendedName>
</protein>
<dbReference type="Pfam" id="PF13639">
    <property type="entry name" value="zf-RING_2"/>
    <property type="match status" value="1"/>
</dbReference>
<comment type="caution">
    <text evidence="11">The sequence shown here is derived from an EMBL/GenBank/DDBJ whole genome shotgun (WGS) entry which is preliminary data.</text>
</comment>
<evidence type="ECO:0000256" key="6">
    <source>
        <dbReference type="ARBA" id="ARBA00022786"/>
    </source>
</evidence>
<proteinExistence type="predicted"/>
<gene>
    <name evidence="11" type="ORF">RJ639_004299</name>
</gene>
<dbReference type="EMBL" id="JAVXUP010000929">
    <property type="protein sequence ID" value="KAK3018574.1"/>
    <property type="molecule type" value="Genomic_DNA"/>
</dbReference>
<sequence length="250" mass="28168">MMPTRAFSSTGSQQPYVQNGIPNQQPYVSDGSPYNGVSSQRPVPYQETVRVQYLGVYEQRHYVTVEHPGGTRYLDVVDRQPDFPVYYSTWTPYGRLSNQQSYIAVDQSGGSRYGGNPGPNLPVDYSAGNLYNGILAVLAFHHYIADQIGILDDLAYHEQWWNHALLVSAEQSGQSGLSRETISQHLRTRTHVKAANQEPEICVICQVEYEDDETIGGLQCGHEYHADCVKKWLLKKNVSPLQCYSFETVD</sequence>
<evidence type="ECO:0000256" key="8">
    <source>
        <dbReference type="PROSITE-ProRule" id="PRU00175"/>
    </source>
</evidence>
<feature type="region of interest" description="Disordered" evidence="9">
    <location>
        <begin position="1"/>
        <end position="42"/>
    </location>
</feature>
<evidence type="ECO:0000256" key="9">
    <source>
        <dbReference type="SAM" id="MobiDB-lite"/>
    </source>
</evidence>
<dbReference type="PANTHER" id="PTHR22937">
    <property type="entry name" value="E3 UBIQUITIN-PROTEIN LIGASE RNF165"/>
    <property type="match status" value="1"/>
</dbReference>
<dbReference type="Proteomes" id="UP001188597">
    <property type="component" value="Unassembled WGS sequence"/>
</dbReference>
<evidence type="ECO:0000256" key="3">
    <source>
        <dbReference type="ARBA" id="ARBA00022679"/>
    </source>
</evidence>
<evidence type="ECO:0000256" key="7">
    <source>
        <dbReference type="ARBA" id="ARBA00022833"/>
    </source>
</evidence>
<evidence type="ECO:0000256" key="2">
    <source>
        <dbReference type="ARBA" id="ARBA00012483"/>
    </source>
</evidence>
<evidence type="ECO:0000313" key="12">
    <source>
        <dbReference type="Proteomes" id="UP001188597"/>
    </source>
</evidence>